<evidence type="ECO:0000313" key="2">
    <source>
        <dbReference type="Proteomes" id="UP000188273"/>
    </source>
</evidence>
<evidence type="ECO:0000313" key="1">
    <source>
        <dbReference type="EMBL" id="AQQ10472.1"/>
    </source>
</evidence>
<sequence length="851" mass="98245">MGNIKRIWILVLAVFFFCPAVKAEDKRVDCWFEVAEIFGSSASGSIIEEGRGERFSIDYQSKKAGDLSVVYTSDSVQEKEIGFMVPSYSDFWDAGPEWQLHISMKSNHSEPTRWAVSIVDINGGKAISEMESITSDSWEEVEFSSGQFKPSYTKFDETKLKTFQIRARLPQGKKLWFDDIYFKKKNGETLGVMEKTIDRRMAEAEKTRQARIEAAMRRAQTKSPSSVLNAYFAKLYLDRQTESINQKLYIIFTTKNSAVRKQFGINQPWNPYLDSMLFRFYFTFNRTSGKFKRLTSETQNALLDLIWERNRRRNDINIAKRSSWDIVNSESLDLCFKSAALLSSQIFKNRMGYETKEYFDSGKGGGAGYWFHMNGDIKTFGPQGRAEPEDKITGNSEEHYNAWVEFFKRYIKERAKKGFFIANASPVYAKYTINYIYDIHDYCEDEELRELCGKFLDLYWADWLQDSIAGYRGGVKIKDYAELDARVDSTHLMLQYHLGGGGTAEIITINQLLSDYKLPEVLWDMALDRQALGEFEYISRRPGEEENKRPRPLGDERTFLCDKESRIVRYSWVTPDYVMASRMTHPSAVMNHLSASPLWHGIQFNTSSQAMVTPRALNIKDDTSWNFYKESGYFRSVQHKNVMITQQARSYISVNPAWFLEEKNNDLPVGIHFGEKPERKVEKQGWIFIEQGNSFLAVRPVRSYYEAGGEFDYLEGPHGLESKLENRSYEWNSLENIAKLKSSHSPIIFEAGRKSNYSNLTKFIQHIDMAEIKLVNGIVPEAYSVVYTTTDISGKEIKLYLNAANNETPMINDEYLDYQPDKLFDSPYMQSLYDSGVTNIMCGGRDLTLSF</sequence>
<dbReference type="OrthoDB" id="9807041at2"/>
<gene>
    <name evidence="1" type="ORF">L21SP3_02305</name>
</gene>
<reference evidence="2" key="1">
    <citation type="submission" date="2017-02" db="EMBL/GenBank/DDBJ databases">
        <title>Comparative genomics and description of representatives of a novel lineage of planctomycetes thriving in anoxic sediments.</title>
        <authorList>
            <person name="Spring S."/>
            <person name="Bunk B."/>
            <person name="Sproer C."/>
            <person name="Klenk H.-P."/>
        </authorList>
    </citation>
    <scope>NUCLEOTIDE SEQUENCE [LARGE SCALE GENOMIC DNA]</scope>
    <source>
        <strain evidence="2">L21-RPul-D3</strain>
    </source>
</reference>
<proteinExistence type="predicted"/>
<keyword evidence="2" id="KW-1185">Reference proteome</keyword>
<protein>
    <submittedName>
        <fullName evidence="1">Uncharacterized protein</fullName>
    </submittedName>
</protein>
<organism evidence="1 2">
    <name type="scientific">Sedimentisphaera cyanobacteriorum</name>
    <dbReference type="NCBI Taxonomy" id="1940790"/>
    <lineage>
        <taxon>Bacteria</taxon>
        <taxon>Pseudomonadati</taxon>
        <taxon>Planctomycetota</taxon>
        <taxon>Phycisphaerae</taxon>
        <taxon>Sedimentisphaerales</taxon>
        <taxon>Sedimentisphaeraceae</taxon>
        <taxon>Sedimentisphaera</taxon>
    </lineage>
</organism>
<accession>A0A1Q2HSP7</accession>
<dbReference type="AlphaFoldDB" id="A0A1Q2HSP7"/>
<name>A0A1Q2HSP7_9BACT</name>
<dbReference type="RefSeq" id="WP_077541708.1">
    <property type="nucleotide sequence ID" value="NZ_CP019633.1"/>
</dbReference>
<dbReference type="Proteomes" id="UP000188273">
    <property type="component" value="Chromosome"/>
</dbReference>
<dbReference type="KEGG" id="pbu:L21SP3_02305"/>
<dbReference type="EMBL" id="CP019633">
    <property type="protein sequence ID" value="AQQ10472.1"/>
    <property type="molecule type" value="Genomic_DNA"/>
</dbReference>